<comment type="caution">
    <text evidence="2">The sequence shown here is derived from an EMBL/GenBank/DDBJ whole genome shotgun (WGS) entry which is preliminary data.</text>
</comment>
<reference evidence="2" key="1">
    <citation type="submission" date="2020-02" db="EMBL/GenBank/DDBJ databases">
        <title>Delineation of the pyrene-degrading pathway in Roseobacter clade bacteria by genomic analysis.</title>
        <authorList>
            <person name="Zhou H."/>
            <person name="Wang H."/>
        </authorList>
    </citation>
    <scope>NUCLEOTIDE SEQUENCE</scope>
    <source>
        <strain evidence="2">PrR005</strain>
    </source>
</reference>
<dbReference type="AlphaFoldDB" id="A0A6B2NRR2"/>
<proteinExistence type="predicted"/>
<feature type="compositionally biased region" description="Basic residues" evidence="1">
    <location>
        <begin position="65"/>
        <end position="77"/>
    </location>
</feature>
<organism evidence="2">
    <name type="scientific">Ruegeria sp. PrR005</name>
    <dbReference type="NCBI Taxonomy" id="2706882"/>
    <lineage>
        <taxon>Bacteria</taxon>
        <taxon>Pseudomonadati</taxon>
        <taxon>Pseudomonadota</taxon>
        <taxon>Alphaproteobacteria</taxon>
        <taxon>Rhodobacterales</taxon>
        <taxon>Roseobacteraceae</taxon>
        <taxon>Ruegeria</taxon>
    </lineage>
</organism>
<evidence type="ECO:0000256" key="1">
    <source>
        <dbReference type="SAM" id="MobiDB-lite"/>
    </source>
</evidence>
<dbReference type="RefSeq" id="WP_164131867.1">
    <property type="nucleotide sequence ID" value="NZ_JAAGOX010000043.1"/>
</dbReference>
<accession>A0A6B2NRR2</accession>
<evidence type="ECO:0008006" key="3">
    <source>
        <dbReference type="Google" id="ProtNLM"/>
    </source>
</evidence>
<evidence type="ECO:0000313" key="2">
    <source>
        <dbReference type="EMBL" id="NDW46846.1"/>
    </source>
</evidence>
<name>A0A6B2NRR2_9RHOB</name>
<dbReference type="EMBL" id="JAAGOX010000043">
    <property type="protein sequence ID" value="NDW46846.1"/>
    <property type="molecule type" value="Genomic_DNA"/>
</dbReference>
<sequence>MNAEIVTCCYCGSRIGVSRNEPGRLRCDSCGAPVKRPVAVSVAPVASAAFPSMRNDAPKPDNKALKKQKKKKKKKSLAHRLFDGVSDAIEDLFD</sequence>
<protein>
    <recommendedName>
        <fullName evidence="3">TFIIB-type zinc ribbon-containing protein</fullName>
    </recommendedName>
</protein>
<feature type="region of interest" description="Disordered" evidence="1">
    <location>
        <begin position="51"/>
        <end position="77"/>
    </location>
</feature>
<gene>
    <name evidence="2" type="ORF">G0P99_18010</name>
</gene>